<gene>
    <name evidence="3" type="ORF">GCM10009768_08880</name>
</gene>
<proteinExistence type="predicted"/>
<sequence length="298" mass="30888">MKISRLTAPLAAAVLLFGTAGCTNDDGGSRSSVDASLISHIAPDPAAEELLPQDVRDRGVLRIGINPNYPPNEFKDASGAPAGWGVDLGDAVAAKLGLKPQWQSMQFDSIIPRIHGGTLDMSSSSFTDTVERQKSVDFVDYYEAGSQWVSPKGKPVDPNRACGLRIAVKATTVQETVELPARSEKCVAAGKEPLRVVAFSLQPEATQAVASGGADAFSADSPIAGDAVAQLGDHLQLSGDVFDAAPYGLVTPRGSALTRAVQAAVQSLMDDGTYGKILRGAGVESGAVDRATVNGARA</sequence>
<keyword evidence="4" id="KW-1185">Reference proteome</keyword>
<dbReference type="PROSITE" id="PS51257">
    <property type="entry name" value="PROKAR_LIPOPROTEIN"/>
    <property type="match status" value="1"/>
</dbReference>
<protein>
    <submittedName>
        <fullName evidence="3">ABC transporter substrate-binding protein</fullName>
    </submittedName>
</protein>
<dbReference type="CDD" id="cd01004">
    <property type="entry name" value="PBP2_MidA_like"/>
    <property type="match status" value="1"/>
</dbReference>
<dbReference type="SMART" id="SM00062">
    <property type="entry name" value="PBPb"/>
    <property type="match status" value="1"/>
</dbReference>
<evidence type="ECO:0000256" key="1">
    <source>
        <dbReference type="ARBA" id="ARBA00022729"/>
    </source>
</evidence>
<dbReference type="EMBL" id="BAAAOB010000001">
    <property type="protein sequence ID" value="GAA1782165.1"/>
    <property type="molecule type" value="Genomic_DNA"/>
</dbReference>
<organism evidence="3 4">
    <name type="scientific">Leucobacter iarius</name>
    <dbReference type="NCBI Taxonomy" id="333963"/>
    <lineage>
        <taxon>Bacteria</taxon>
        <taxon>Bacillati</taxon>
        <taxon>Actinomycetota</taxon>
        <taxon>Actinomycetes</taxon>
        <taxon>Micrococcales</taxon>
        <taxon>Microbacteriaceae</taxon>
        <taxon>Leucobacter</taxon>
    </lineage>
</organism>
<feature type="domain" description="Solute-binding protein family 3/N-terminal" evidence="2">
    <location>
        <begin position="60"/>
        <end position="285"/>
    </location>
</feature>
<dbReference type="PANTHER" id="PTHR35936">
    <property type="entry name" value="MEMBRANE-BOUND LYTIC MUREIN TRANSGLYCOSYLASE F"/>
    <property type="match status" value="1"/>
</dbReference>
<dbReference type="Proteomes" id="UP001500851">
    <property type="component" value="Unassembled WGS sequence"/>
</dbReference>
<evidence type="ECO:0000313" key="4">
    <source>
        <dbReference type="Proteomes" id="UP001500851"/>
    </source>
</evidence>
<dbReference type="Gene3D" id="3.40.190.10">
    <property type="entry name" value="Periplasmic binding protein-like II"/>
    <property type="match status" value="2"/>
</dbReference>
<accession>A0ABN2LBJ2</accession>
<dbReference type="Pfam" id="PF00497">
    <property type="entry name" value="SBP_bac_3"/>
    <property type="match status" value="1"/>
</dbReference>
<dbReference type="SUPFAM" id="SSF53850">
    <property type="entry name" value="Periplasmic binding protein-like II"/>
    <property type="match status" value="1"/>
</dbReference>
<evidence type="ECO:0000259" key="2">
    <source>
        <dbReference type="SMART" id="SM00062"/>
    </source>
</evidence>
<dbReference type="InterPro" id="IPR001638">
    <property type="entry name" value="Solute-binding_3/MltF_N"/>
</dbReference>
<keyword evidence="1" id="KW-0732">Signal</keyword>
<dbReference type="PANTHER" id="PTHR35936:SF17">
    <property type="entry name" value="ARGININE-BINDING EXTRACELLULAR PROTEIN ARTP"/>
    <property type="match status" value="1"/>
</dbReference>
<evidence type="ECO:0000313" key="3">
    <source>
        <dbReference type="EMBL" id="GAA1782165.1"/>
    </source>
</evidence>
<name>A0ABN2LBJ2_9MICO</name>
<dbReference type="RefSeq" id="WP_344029821.1">
    <property type="nucleotide sequence ID" value="NZ_BAAAOB010000001.1"/>
</dbReference>
<comment type="caution">
    <text evidence="3">The sequence shown here is derived from an EMBL/GenBank/DDBJ whole genome shotgun (WGS) entry which is preliminary data.</text>
</comment>
<reference evidence="3 4" key="1">
    <citation type="journal article" date="2019" name="Int. J. Syst. Evol. Microbiol.">
        <title>The Global Catalogue of Microorganisms (GCM) 10K type strain sequencing project: providing services to taxonomists for standard genome sequencing and annotation.</title>
        <authorList>
            <consortium name="The Broad Institute Genomics Platform"/>
            <consortium name="The Broad Institute Genome Sequencing Center for Infectious Disease"/>
            <person name="Wu L."/>
            <person name="Ma J."/>
        </authorList>
    </citation>
    <scope>NUCLEOTIDE SEQUENCE [LARGE SCALE GENOMIC DNA]</scope>
    <source>
        <strain evidence="3 4">JCM 14736</strain>
    </source>
</reference>